<keyword evidence="1" id="KW-1277">Toxin-antitoxin system</keyword>
<organism evidence="2 3">
    <name type="scientific">Methylophilus rhizosphaerae</name>
    <dbReference type="NCBI Taxonomy" id="492660"/>
    <lineage>
        <taxon>Bacteria</taxon>
        <taxon>Pseudomonadati</taxon>
        <taxon>Pseudomonadota</taxon>
        <taxon>Betaproteobacteria</taxon>
        <taxon>Nitrosomonadales</taxon>
        <taxon>Methylophilaceae</taxon>
        <taxon>Methylophilus</taxon>
    </lineage>
</organism>
<dbReference type="EMBL" id="FNFX01000001">
    <property type="protein sequence ID" value="SDK12244.1"/>
    <property type="molecule type" value="Genomic_DNA"/>
</dbReference>
<dbReference type="RefSeq" id="WP_091468448.1">
    <property type="nucleotide sequence ID" value="NZ_FNFX01000001.1"/>
</dbReference>
<dbReference type="InterPro" id="IPR009956">
    <property type="entry name" value="Post-segregation_anti-tox_CcdA"/>
</dbReference>
<gene>
    <name evidence="2" type="ORF">SAMN05192566_0193</name>
</gene>
<reference evidence="3" key="1">
    <citation type="submission" date="2016-10" db="EMBL/GenBank/DDBJ databases">
        <authorList>
            <person name="Varghese N."/>
            <person name="Submissions S."/>
        </authorList>
    </citation>
    <scope>NUCLEOTIDE SEQUENCE [LARGE SCALE GENOMIC DNA]</scope>
    <source>
        <strain evidence="3">CBMB127</strain>
    </source>
</reference>
<proteinExistence type="predicted"/>
<evidence type="ECO:0000313" key="2">
    <source>
        <dbReference type="EMBL" id="SDK12244.1"/>
    </source>
</evidence>
<dbReference type="Proteomes" id="UP000198629">
    <property type="component" value="Unassembled WGS sequence"/>
</dbReference>
<evidence type="ECO:0000256" key="1">
    <source>
        <dbReference type="ARBA" id="ARBA00022649"/>
    </source>
</evidence>
<keyword evidence="3" id="KW-1185">Reference proteome</keyword>
<dbReference type="OrthoDB" id="8687660at2"/>
<accession>A0A1G8ZC57</accession>
<name>A0A1G8ZC57_9PROT</name>
<dbReference type="STRING" id="492660.SAMN05192566_0193"/>
<dbReference type="Pfam" id="PF07362">
    <property type="entry name" value="CcdA"/>
    <property type="match status" value="1"/>
</dbReference>
<sequence>MQSTTPARPRQKSSMSGKRATNLSLSVDVLEHAKLLDINISQVCDNHLREVVRLAQARKWQEEHAEFIAAYNRIIETEGLPLDEWKSF</sequence>
<evidence type="ECO:0000313" key="3">
    <source>
        <dbReference type="Proteomes" id="UP000198629"/>
    </source>
</evidence>
<protein>
    <submittedName>
        <fullName evidence="2">Antitoxin CcdA</fullName>
    </submittedName>
</protein>
<dbReference type="AlphaFoldDB" id="A0A1G8ZC57"/>